<sequence>MDLFYKTKELSEGATVLQNQFPLAISEIKFKKRNIQEIESAKKSKKTGYLESKPSCSYQLYPETDQESTISESASEENIHQSYVEMLATSSNNGSDPDYIADGLSDQQNRRELRTLAEACDRYQISDRAGAAIASSVLVDFGLITRDKMQNATSILTIFHQRAEKELISPMESIRKFVVRNWKIDYLW</sequence>
<accession>A0A5N5T869</accession>
<evidence type="ECO:0000313" key="1">
    <source>
        <dbReference type="EMBL" id="KAB7502796.1"/>
    </source>
</evidence>
<gene>
    <name evidence="1" type="ORF">Anas_10015</name>
</gene>
<dbReference type="AlphaFoldDB" id="A0A5N5T869"/>
<protein>
    <submittedName>
        <fullName evidence="1">Uncharacterized protein</fullName>
    </submittedName>
</protein>
<reference evidence="1 2" key="1">
    <citation type="journal article" date="2019" name="PLoS Biol.">
        <title>Sex chromosomes control vertical transmission of feminizing Wolbachia symbionts in an isopod.</title>
        <authorList>
            <person name="Becking T."/>
            <person name="Chebbi M.A."/>
            <person name="Giraud I."/>
            <person name="Moumen B."/>
            <person name="Laverre T."/>
            <person name="Caubet Y."/>
            <person name="Peccoud J."/>
            <person name="Gilbert C."/>
            <person name="Cordaux R."/>
        </authorList>
    </citation>
    <scope>NUCLEOTIDE SEQUENCE [LARGE SCALE GENOMIC DNA]</scope>
    <source>
        <strain evidence="1">ANa2</strain>
        <tissue evidence="1">Whole body excluding digestive tract and cuticle</tissue>
    </source>
</reference>
<comment type="caution">
    <text evidence="1">The sequence shown here is derived from an EMBL/GenBank/DDBJ whole genome shotgun (WGS) entry which is preliminary data.</text>
</comment>
<name>A0A5N5T869_9CRUS</name>
<evidence type="ECO:0000313" key="2">
    <source>
        <dbReference type="Proteomes" id="UP000326759"/>
    </source>
</evidence>
<proteinExistence type="predicted"/>
<dbReference type="Proteomes" id="UP000326759">
    <property type="component" value="Unassembled WGS sequence"/>
</dbReference>
<dbReference type="OrthoDB" id="6617942at2759"/>
<keyword evidence="2" id="KW-1185">Reference proteome</keyword>
<organism evidence="1 2">
    <name type="scientific">Armadillidium nasatum</name>
    <dbReference type="NCBI Taxonomy" id="96803"/>
    <lineage>
        <taxon>Eukaryota</taxon>
        <taxon>Metazoa</taxon>
        <taxon>Ecdysozoa</taxon>
        <taxon>Arthropoda</taxon>
        <taxon>Crustacea</taxon>
        <taxon>Multicrustacea</taxon>
        <taxon>Malacostraca</taxon>
        <taxon>Eumalacostraca</taxon>
        <taxon>Peracarida</taxon>
        <taxon>Isopoda</taxon>
        <taxon>Oniscidea</taxon>
        <taxon>Crinocheta</taxon>
        <taxon>Armadillidiidae</taxon>
        <taxon>Armadillidium</taxon>
    </lineage>
</organism>
<dbReference type="EMBL" id="SEYY01006737">
    <property type="protein sequence ID" value="KAB7502796.1"/>
    <property type="molecule type" value="Genomic_DNA"/>
</dbReference>